<dbReference type="Proteomes" id="UP000271974">
    <property type="component" value="Unassembled WGS sequence"/>
</dbReference>
<feature type="transmembrane region" description="Helical" evidence="5">
    <location>
        <begin position="131"/>
        <end position="151"/>
    </location>
</feature>
<evidence type="ECO:0000256" key="3">
    <source>
        <dbReference type="ARBA" id="ARBA00022989"/>
    </source>
</evidence>
<feature type="transmembrane region" description="Helical" evidence="5">
    <location>
        <begin position="318"/>
        <end position="336"/>
    </location>
</feature>
<dbReference type="InterPro" id="IPR036259">
    <property type="entry name" value="MFS_trans_sf"/>
</dbReference>
<gene>
    <name evidence="7" type="ORF">EGW08_001362</name>
</gene>
<dbReference type="Pfam" id="PF00083">
    <property type="entry name" value="Sugar_tr"/>
    <property type="match status" value="1"/>
</dbReference>
<feature type="domain" description="Major facilitator superfamily (MFS) profile" evidence="6">
    <location>
        <begin position="1"/>
        <end position="436"/>
    </location>
</feature>
<organism evidence="7 8">
    <name type="scientific">Elysia chlorotica</name>
    <name type="common">Eastern emerald elysia</name>
    <name type="synonym">Sea slug</name>
    <dbReference type="NCBI Taxonomy" id="188477"/>
    <lineage>
        <taxon>Eukaryota</taxon>
        <taxon>Metazoa</taxon>
        <taxon>Spiralia</taxon>
        <taxon>Lophotrochozoa</taxon>
        <taxon>Mollusca</taxon>
        <taxon>Gastropoda</taxon>
        <taxon>Heterobranchia</taxon>
        <taxon>Euthyneura</taxon>
        <taxon>Panpulmonata</taxon>
        <taxon>Sacoglossa</taxon>
        <taxon>Placobranchoidea</taxon>
        <taxon>Plakobranchidae</taxon>
        <taxon>Elysia</taxon>
    </lineage>
</organism>
<accession>A0A3S1A0N8</accession>
<dbReference type="EMBL" id="RQTK01000023">
    <property type="protein sequence ID" value="RUS90855.1"/>
    <property type="molecule type" value="Genomic_DNA"/>
</dbReference>
<keyword evidence="3 5" id="KW-1133">Transmembrane helix</keyword>
<feature type="transmembrane region" description="Helical" evidence="5">
    <location>
        <begin position="71"/>
        <end position="90"/>
    </location>
</feature>
<dbReference type="OrthoDB" id="5141738at2759"/>
<feature type="transmembrane region" description="Helical" evidence="5">
    <location>
        <begin position="411"/>
        <end position="431"/>
    </location>
</feature>
<dbReference type="PROSITE" id="PS00216">
    <property type="entry name" value="SUGAR_TRANSPORT_1"/>
    <property type="match status" value="2"/>
</dbReference>
<evidence type="ECO:0000256" key="1">
    <source>
        <dbReference type="ARBA" id="ARBA00004141"/>
    </source>
</evidence>
<dbReference type="STRING" id="188477.A0A3S1A0N8"/>
<evidence type="ECO:0000256" key="4">
    <source>
        <dbReference type="ARBA" id="ARBA00023136"/>
    </source>
</evidence>
<dbReference type="GO" id="GO:0022857">
    <property type="term" value="F:transmembrane transporter activity"/>
    <property type="evidence" value="ECO:0007669"/>
    <property type="project" value="InterPro"/>
</dbReference>
<dbReference type="Gene3D" id="1.20.1250.20">
    <property type="entry name" value="MFS general substrate transporter like domains"/>
    <property type="match status" value="1"/>
</dbReference>
<evidence type="ECO:0000259" key="6">
    <source>
        <dbReference type="PROSITE" id="PS50850"/>
    </source>
</evidence>
<name>A0A3S1A0N8_ELYCH</name>
<feature type="transmembrane region" description="Helical" evidence="5">
    <location>
        <begin position="251"/>
        <end position="273"/>
    </location>
</feature>
<dbReference type="AlphaFoldDB" id="A0A3S1A0N8"/>
<comment type="caution">
    <text evidence="7">The sequence shown here is derived from an EMBL/GenBank/DDBJ whole genome shotgun (WGS) entry which is preliminary data.</text>
</comment>
<sequence>NHPINGSRYLESCPSGWVYEHDILTNNAVNQLDFVCDRSDLKTHAAMMLYLGSLLGATVLGIISDRYGRRVCLMLSVTILLPCGIGLPWVQHFETLAVLQFLCGAASTGMFASSFVMGLELVDPKARKVPGLVTQMFFSVGEFLLAASTYGLGDWRWVSLIITVPTATFFSYFWCVPESLRWLMVHKKYDQVSKVLTRMAAHNGVDPPTSDDGDTERDLEKLLESYQADGEFSVSVTKKDSFLDLFKSCVLAGRTLTICLNWAVVNLIFYGFTLNAGNLKAGSKYVNFSIGAAVEIPAHLTTLALVDKIGRKRVHCGLLLLAAIMCAGSVGVALGCDEGHQWIVAVLAMVGKYCAAGLMGTSFLWMTELFPTSVRSTGLGVGSSCARIGALISPYIVHYSLDISDPKLGHATPFIVFGLASLLAFVFDLCLPETYGRDAPETVEEAKHFGREPESEVLRVQEEGRHHYGSMG</sequence>
<reference evidence="7 8" key="1">
    <citation type="submission" date="2019-01" db="EMBL/GenBank/DDBJ databases">
        <title>A draft genome assembly of the solar-powered sea slug Elysia chlorotica.</title>
        <authorList>
            <person name="Cai H."/>
            <person name="Li Q."/>
            <person name="Fang X."/>
            <person name="Li J."/>
            <person name="Curtis N.E."/>
            <person name="Altenburger A."/>
            <person name="Shibata T."/>
            <person name="Feng M."/>
            <person name="Maeda T."/>
            <person name="Schwartz J.A."/>
            <person name="Shigenobu S."/>
            <person name="Lundholm N."/>
            <person name="Nishiyama T."/>
            <person name="Yang H."/>
            <person name="Hasebe M."/>
            <person name="Li S."/>
            <person name="Pierce S.K."/>
            <person name="Wang J."/>
        </authorList>
    </citation>
    <scope>NUCLEOTIDE SEQUENCE [LARGE SCALE GENOMIC DNA]</scope>
    <source>
        <strain evidence="7">EC2010</strain>
        <tissue evidence="7">Whole organism of an adult</tissue>
    </source>
</reference>
<dbReference type="InterPro" id="IPR005829">
    <property type="entry name" value="Sugar_transporter_CS"/>
</dbReference>
<evidence type="ECO:0000313" key="7">
    <source>
        <dbReference type="EMBL" id="RUS90855.1"/>
    </source>
</evidence>
<dbReference type="GO" id="GO:0016020">
    <property type="term" value="C:membrane"/>
    <property type="evidence" value="ECO:0007669"/>
    <property type="project" value="UniProtKB-SubCell"/>
</dbReference>
<dbReference type="InterPro" id="IPR005828">
    <property type="entry name" value="MFS_sugar_transport-like"/>
</dbReference>
<keyword evidence="4 5" id="KW-0472">Membrane</keyword>
<evidence type="ECO:0000256" key="5">
    <source>
        <dbReference type="SAM" id="Phobius"/>
    </source>
</evidence>
<dbReference type="PROSITE" id="PS50850">
    <property type="entry name" value="MFS"/>
    <property type="match status" value="1"/>
</dbReference>
<evidence type="ECO:0000256" key="2">
    <source>
        <dbReference type="ARBA" id="ARBA00022692"/>
    </source>
</evidence>
<keyword evidence="8" id="KW-1185">Reference proteome</keyword>
<dbReference type="InterPro" id="IPR020846">
    <property type="entry name" value="MFS_dom"/>
</dbReference>
<keyword evidence="2 5" id="KW-0812">Transmembrane</keyword>
<dbReference type="SUPFAM" id="SSF103473">
    <property type="entry name" value="MFS general substrate transporter"/>
    <property type="match status" value="1"/>
</dbReference>
<dbReference type="CDD" id="cd17317">
    <property type="entry name" value="MFS_SLC22"/>
    <property type="match status" value="1"/>
</dbReference>
<comment type="subcellular location">
    <subcellularLocation>
        <location evidence="1">Membrane</location>
        <topology evidence="1">Multi-pass membrane protein</topology>
    </subcellularLocation>
</comment>
<feature type="transmembrane region" description="Helical" evidence="5">
    <location>
        <begin position="157"/>
        <end position="176"/>
    </location>
</feature>
<proteinExistence type="predicted"/>
<feature type="non-terminal residue" evidence="7">
    <location>
        <position position="1"/>
    </location>
</feature>
<dbReference type="PANTHER" id="PTHR24064">
    <property type="entry name" value="SOLUTE CARRIER FAMILY 22 MEMBER"/>
    <property type="match status" value="1"/>
</dbReference>
<protein>
    <recommendedName>
        <fullName evidence="6">Major facilitator superfamily (MFS) profile domain-containing protein</fullName>
    </recommendedName>
</protein>
<feature type="transmembrane region" description="Helical" evidence="5">
    <location>
        <begin position="47"/>
        <end position="64"/>
    </location>
</feature>
<feature type="transmembrane region" description="Helical" evidence="5">
    <location>
        <begin position="96"/>
        <end position="119"/>
    </location>
</feature>
<evidence type="ECO:0000313" key="8">
    <source>
        <dbReference type="Proteomes" id="UP000271974"/>
    </source>
</evidence>
<feature type="transmembrane region" description="Helical" evidence="5">
    <location>
        <begin position="342"/>
        <end position="366"/>
    </location>
</feature>